<dbReference type="Proteomes" id="UP001329430">
    <property type="component" value="Chromosome 6"/>
</dbReference>
<comment type="caution">
    <text evidence="2">The sequence shown here is derived from an EMBL/GenBank/DDBJ whole genome shotgun (WGS) entry which is preliminary data.</text>
</comment>
<feature type="signal peptide" evidence="1">
    <location>
        <begin position="1"/>
        <end position="20"/>
    </location>
</feature>
<accession>A0AAN7VEI8</accession>
<feature type="chain" id="PRO_5042815923" evidence="1">
    <location>
        <begin position="21"/>
        <end position="201"/>
    </location>
</feature>
<dbReference type="EMBL" id="JAVRBK010000006">
    <property type="protein sequence ID" value="KAK5642494.1"/>
    <property type="molecule type" value="Genomic_DNA"/>
</dbReference>
<protein>
    <submittedName>
        <fullName evidence="2">Uncharacterized protein</fullName>
    </submittedName>
</protein>
<evidence type="ECO:0000256" key="1">
    <source>
        <dbReference type="SAM" id="SignalP"/>
    </source>
</evidence>
<keyword evidence="3" id="KW-1185">Reference proteome</keyword>
<reference evidence="2 3" key="1">
    <citation type="journal article" date="2024" name="Insects">
        <title>An Improved Chromosome-Level Genome Assembly of the Firefly Pyrocoelia pectoralis.</title>
        <authorList>
            <person name="Fu X."/>
            <person name="Meyer-Rochow V.B."/>
            <person name="Ballantyne L."/>
            <person name="Zhu X."/>
        </authorList>
    </citation>
    <scope>NUCLEOTIDE SEQUENCE [LARGE SCALE GENOMIC DNA]</scope>
    <source>
        <strain evidence="2">XCY_ONT2</strain>
    </source>
</reference>
<organism evidence="2 3">
    <name type="scientific">Pyrocoelia pectoralis</name>
    <dbReference type="NCBI Taxonomy" id="417401"/>
    <lineage>
        <taxon>Eukaryota</taxon>
        <taxon>Metazoa</taxon>
        <taxon>Ecdysozoa</taxon>
        <taxon>Arthropoda</taxon>
        <taxon>Hexapoda</taxon>
        <taxon>Insecta</taxon>
        <taxon>Pterygota</taxon>
        <taxon>Neoptera</taxon>
        <taxon>Endopterygota</taxon>
        <taxon>Coleoptera</taxon>
        <taxon>Polyphaga</taxon>
        <taxon>Elateriformia</taxon>
        <taxon>Elateroidea</taxon>
        <taxon>Lampyridae</taxon>
        <taxon>Lampyrinae</taxon>
        <taxon>Pyrocoelia</taxon>
    </lineage>
</organism>
<keyword evidence="1" id="KW-0732">Signal</keyword>
<evidence type="ECO:0000313" key="3">
    <source>
        <dbReference type="Proteomes" id="UP001329430"/>
    </source>
</evidence>
<sequence>MVNNVFKIFIVVTMSSQSLGQFFGGRQNFPSGGFSQQAGYRAGPAWGSLSQSFNDRGFGTPIKVGGGVDFKLPGSHGIGGSASVIPGVGGQGSLYGTVNILDGPKHNLNIHAQHDRFLNRDLKPIGPPTNSLGVNYNHANGIGANVGASKTDGGPLRGSIGASIPIVSKPNGGGINLGVQTSVGQGMKPDHYIGLEAKIPL</sequence>
<evidence type="ECO:0000313" key="2">
    <source>
        <dbReference type="EMBL" id="KAK5642494.1"/>
    </source>
</evidence>
<proteinExistence type="predicted"/>
<gene>
    <name evidence="2" type="ORF">RI129_008661</name>
</gene>
<dbReference type="AlphaFoldDB" id="A0AAN7VEI8"/>
<name>A0AAN7VEI8_9COLE</name>